<organism evidence="1 2">
    <name type="scientific">Bacillus tropicus</name>
    <dbReference type="NCBI Taxonomy" id="2026188"/>
    <lineage>
        <taxon>Bacteria</taxon>
        <taxon>Bacillati</taxon>
        <taxon>Bacillota</taxon>
        <taxon>Bacilli</taxon>
        <taxon>Bacillales</taxon>
        <taxon>Bacillaceae</taxon>
        <taxon>Bacillus</taxon>
        <taxon>Bacillus cereus group</taxon>
    </lineage>
</organism>
<sequence>MERSPIKDIEIKHLLQNALVDEINSHEIFMKSINISYYHEGYTEYNIEDL</sequence>
<dbReference type="EMBL" id="VEPV01000002">
    <property type="protein sequence ID" value="TNP16175.1"/>
    <property type="molecule type" value="Genomic_DNA"/>
</dbReference>
<gene>
    <name evidence="1" type="ORF">FHY71_06655</name>
</gene>
<accession>A0A5C5AA36</accession>
<dbReference type="Proteomes" id="UP000312495">
    <property type="component" value="Unassembled WGS sequence"/>
</dbReference>
<comment type="caution">
    <text evidence="1">The sequence shown here is derived from an EMBL/GenBank/DDBJ whole genome shotgun (WGS) entry which is preliminary data.</text>
</comment>
<evidence type="ECO:0000313" key="1">
    <source>
        <dbReference type="EMBL" id="TNP16175.1"/>
    </source>
</evidence>
<reference evidence="1 2" key="1">
    <citation type="submission" date="2019-06" db="EMBL/GenBank/DDBJ databases">
        <title>Biocontrol Bacillus strains from Vietnam.</title>
        <authorList>
            <person name="Borriss R."/>
            <person name="Lasch P."/>
            <person name="Thanh Tam L.T."/>
            <person name="Luong P.T."/>
            <person name="Phuong Thao L.T."/>
            <person name="Kim Chung L.T."/>
        </authorList>
    </citation>
    <scope>NUCLEOTIDE SEQUENCE [LARGE SCALE GENOMIC DNA]</scope>
    <source>
        <strain evidence="1 2">SN1</strain>
    </source>
</reference>
<protein>
    <submittedName>
        <fullName evidence="1">Cell filamentation protein Fic</fullName>
    </submittedName>
</protein>
<dbReference type="AlphaFoldDB" id="A0A5C5AA36"/>
<evidence type="ECO:0000313" key="2">
    <source>
        <dbReference type="Proteomes" id="UP000312495"/>
    </source>
</evidence>
<proteinExistence type="predicted"/>
<name>A0A5C5AA36_9BACI</name>